<keyword evidence="1" id="KW-0175">Coiled coil</keyword>
<sequence>MIIQKPVATFEITVASSDYFNVNVNDIAVKAYSSIEKTKKGQKFLRFNRDIKINGKEANKLAITDEQAEQLAAELNEVKTNKEQEIIEFMKSLDLNGIEMKKTYPQALVFINLDEKLVEAIDEFEKFDSGFVRDAFFKYAARRYEREDSYYQHEVTKQMEPMFTFRPKQEQNEPKSAEKKEVTFEELSYEIEMADNARIMSDEDFEDIYDLPRSDFLGGSDTSFEPVLDMPKEE</sequence>
<protein>
    <submittedName>
        <fullName evidence="3">Uncharacterized protein</fullName>
    </submittedName>
</protein>
<evidence type="ECO:0000313" key="4">
    <source>
        <dbReference type="Proteomes" id="UP000014127"/>
    </source>
</evidence>
<comment type="caution">
    <text evidence="3">The sequence shown here is derived from an EMBL/GenBank/DDBJ whole genome shotgun (WGS) entry which is preliminary data.</text>
</comment>
<dbReference type="HOGENOM" id="CLU_1183565_0_0_9"/>
<feature type="coiled-coil region" evidence="1">
    <location>
        <begin position="61"/>
        <end position="88"/>
    </location>
</feature>
<dbReference type="AlphaFoldDB" id="S1N7D2"/>
<organism evidence="3 4">
    <name type="scientific">Enterococcus dispar ATCC 51266</name>
    <dbReference type="NCBI Taxonomy" id="1139219"/>
    <lineage>
        <taxon>Bacteria</taxon>
        <taxon>Bacillati</taxon>
        <taxon>Bacillota</taxon>
        <taxon>Bacilli</taxon>
        <taxon>Lactobacillales</taxon>
        <taxon>Enterococcaceae</taxon>
        <taxon>Enterococcus</taxon>
    </lineage>
</organism>
<dbReference type="EMBL" id="AHYR01000004">
    <property type="protein sequence ID" value="EOT42589.1"/>
    <property type="molecule type" value="Genomic_DNA"/>
</dbReference>
<evidence type="ECO:0000313" key="3">
    <source>
        <dbReference type="EMBL" id="EOT42589.1"/>
    </source>
</evidence>
<feature type="region of interest" description="Disordered" evidence="2">
    <location>
        <begin position="213"/>
        <end position="234"/>
    </location>
</feature>
<dbReference type="Proteomes" id="UP000014127">
    <property type="component" value="Unassembled WGS sequence"/>
</dbReference>
<proteinExistence type="predicted"/>
<evidence type="ECO:0000256" key="2">
    <source>
        <dbReference type="SAM" id="MobiDB-lite"/>
    </source>
</evidence>
<gene>
    <name evidence="3" type="ORF">OMK_00950</name>
</gene>
<dbReference type="STRING" id="44009.RV01_GL001234"/>
<name>S1N7D2_9ENTE</name>
<dbReference type="PATRIC" id="fig|1139219.3.peg.916"/>
<reference evidence="3 4" key="1">
    <citation type="submission" date="2013-03" db="EMBL/GenBank/DDBJ databases">
        <title>The Genome Sequence of Enterococcus dispar ATCC_51266 (Illumina only assembly).</title>
        <authorList>
            <consortium name="The Broad Institute Genomics Platform"/>
            <consortium name="The Broad Institute Genome Sequencing Center for Infectious Disease"/>
            <person name="Earl A."/>
            <person name="Russ C."/>
            <person name="Gilmore M."/>
            <person name="Surin D."/>
            <person name="Walker B."/>
            <person name="Young S."/>
            <person name="Zeng Q."/>
            <person name="Gargeya S."/>
            <person name="Fitzgerald M."/>
            <person name="Haas B."/>
            <person name="Abouelleil A."/>
            <person name="Allen A.W."/>
            <person name="Alvarado L."/>
            <person name="Arachchi H.M."/>
            <person name="Berlin A.M."/>
            <person name="Chapman S.B."/>
            <person name="Gainer-Dewar J."/>
            <person name="Goldberg J."/>
            <person name="Griggs A."/>
            <person name="Gujja S."/>
            <person name="Hansen M."/>
            <person name="Howarth C."/>
            <person name="Imamovic A."/>
            <person name="Ireland A."/>
            <person name="Larimer J."/>
            <person name="McCowan C."/>
            <person name="Murphy C."/>
            <person name="Pearson M."/>
            <person name="Poon T.W."/>
            <person name="Priest M."/>
            <person name="Roberts A."/>
            <person name="Saif S."/>
            <person name="Shea T."/>
            <person name="Sisk P."/>
            <person name="Sykes S."/>
            <person name="Wortman J."/>
            <person name="Nusbaum C."/>
            <person name="Birren B."/>
        </authorList>
    </citation>
    <scope>NUCLEOTIDE SEQUENCE [LARGE SCALE GENOMIC DNA]</scope>
    <source>
        <strain evidence="3 4">ATCC 51266</strain>
    </source>
</reference>
<dbReference type="RefSeq" id="WP_016172130.1">
    <property type="nucleotide sequence ID" value="NZ_ASWK01000001.1"/>
</dbReference>
<keyword evidence="4" id="KW-1185">Reference proteome</keyword>
<evidence type="ECO:0000256" key="1">
    <source>
        <dbReference type="SAM" id="Coils"/>
    </source>
</evidence>
<accession>S1N7D2</accession>